<dbReference type="RefSeq" id="WP_168001752.1">
    <property type="nucleotide sequence ID" value="NZ_JAATEO010000015.1"/>
</dbReference>
<sequence length="198" mass="22843">MERRRRVPNPLALAVLAWLLLEPMHPYELGRRLQQSGKDRHIKFTRSSLYMVVEQLTRAGFIVERETVRDGQRPERTVYEITDEGRHEFHDWLRALLAQPREEYPHFAVALSLLSLLPPDDVVEVLRKRLAALGVKIDESRAATDEALARGVEWYFLVEERYALALMEAESAFVTELIQSLTAPGYVKSWQEAMGSRA</sequence>
<evidence type="ECO:0000313" key="3">
    <source>
        <dbReference type="Proteomes" id="UP000783871"/>
    </source>
</evidence>
<comment type="caution">
    <text evidence="2">The sequence shown here is derived from an EMBL/GenBank/DDBJ whole genome shotgun (WGS) entry which is preliminary data.</text>
</comment>
<dbReference type="EMBL" id="JAATEO010000015">
    <property type="protein sequence ID" value="NJP33383.1"/>
    <property type="molecule type" value="Genomic_DNA"/>
</dbReference>
<dbReference type="InterPro" id="IPR036388">
    <property type="entry name" value="WH-like_DNA-bd_sf"/>
</dbReference>
<dbReference type="Gene3D" id="1.10.10.10">
    <property type="entry name" value="Winged helix-like DNA-binding domain superfamily/Winged helix DNA-binding domain"/>
    <property type="match status" value="1"/>
</dbReference>
<dbReference type="PANTHER" id="PTHR33169:SF27">
    <property type="entry name" value="TRANSCRIPTIONAL REGULATOR PADR FAMILY PROTEIN"/>
    <property type="match status" value="1"/>
</dbReference>
<dbReference type="InterPro" id="IPR036390">
    <property type="entry name" value="WH_DNA-bd_sf"/>
</dbReference>
<dbReference type="InterPro" id="IPR052509">
    <property type="entry name" value="Metal_resp_DNA-bind_regulator"/>
</dbReference>
<dbReference type="InterPro" id="IPR005149">
    <property type="entry name" value="Tscrpt_reg_PadR_N"/>
</dbReference>
<evidence type="ECO:0000313" key="2">
    <source>
        <dbReference type="EMBL" id="NJP33383.1"/>
    </source>
</evidence>
<keyword evidence="3" id="KW-1185">Reference proteome</keyword>
<feature type="domain" description="Transcription regulator PadR N-terminal" evidence="1">
    <location>
        <begin position="15"/>
        <end position="90"/>
    </location>
</feature>
<reference evidence="2 3" key="1">
    <citation type="submission" date="2020-03" db="EMBL/GenBank/DDBJ databases">
        <title>WGS of actinomycetes isolated from Thailand.</title>
        <authorList>
            <person name="Thawai C."/>
        </authorList>
    </citation>
    <scope>NUCLEOTIDE SEQUENCE [LARGE SCALE GENOMIC DNA]</scope>
    <source>
        <strain evidence="2 3">HSS6-12</strain>
    </source>
</reference>
<evidence type="ECO:0000259" key="1">
    <source>
        <dbReference type="Pfam" id="PF03551"/>
    </source>
</evidence>
<dbReference type="Proteomes" id="UP000783871">
    <property type="component" value="Unassembled WGS sequence"/>
</dbReference>
<organism evidence="2 3">
    <name type="scientific">Micromonospora thermarum</name>
    <dbReference type="NCBI Taxonomy" id="2720024"/>
    <lineage>
        <taxon>Bacteria</taxon>
        <taxon>Bacillati</taxon>
        <taxon>Actinomycetota</taxon>
        <taxon>Actinomycetes</taxon>
        <taxon>Micromonosporales</taxon>
        <taxon>Micromonosporaceae</taxon>
        <taxon>Micromonospora</taxon>
    </lineage>
</organism>
<accession>A0ABX0ZBM9</accession>
<proteinExistence type="predicted"/>
<dbReference type="Pfam" id="PF03551">
    <property type="entry name" value="PadR"/>
    <property type="match status" value="1"/>
</dbReference>
<dbReference type="PANTHER" id="PTHR33169">
    <property type="entry name" value="PADR-FAMILY TRANSCRIPTIONAL REGULATOR"/>
    <property type="match status" value="1"/>
</dbReference>
<protein>
    <submittedName>
        <fullName evidence="2">PadR family transcriptional regulator</fullName>
    </submittedName>
</protein>
<name>A0ABX0ZBM9_9ACTN</name>
<gene>
    <name evidence="2" type="ORF">HCJ94_15660</name>
</gene>
<dbReference type="SUPFAM" id="SSF46785">
    <property type="entry name" value="Winged helix' DNA-binding domain"/>
    <property type="match status" value="1"/>
</dbReference>